<reference evidence="1 2" key="1">
    <citation type="submission" date="2017-06" db="EMBL/GenBank/DDBJ databases">
        <title>Sequencing and comparative analysis of myxobacterial genomes.</title>
        <authorList>
            <person name="Rupp O."/>
            <person name="Goesmann A."/>
            <person name="Sogaard-Andersen L."/>
        </authorList>
    </citation>
    <scope>NUCLEOTIDE SEQUENCE [LARGE SCALE GENOMIC DNA]</scope>
    <source>
        <strain evidence="1 2">DSM 52655</strain>
    </source>
</reference>
<dbReference type="KEGG" id="cfus:CYFUS_002954"/>
<proteinExistence type="predicted"/>
<dbReference type="Proteomes" id="UP000217257">
    <property type="component" value="Chromosome"/>
</dbReference>
<evidence type="ECO:0000313" key="2">
    <source>
        <dbReference type="Proteomes" id="UP000217257"/>
    </source>
</evidence>
<protein>
    <submittedName>
        <fullName evidence="1">Uncharacterized protein</fullName>
    </submittedName>
</protein>
<name>A0A250J206_9BACT</name>
<evidence type="ECO:0000313" key="1">
    <source>
        <dbReference type="EMBL" id="ATB37532.1"/>
    </source>
</evidence>
<dbReference type="EMBL" id="CP022098">
    <property type="protein sequence ID" value="ATB37532.1"/>
    <property type="molecule type" value="Genomic_DNA"/>
</dbReference>
<organism evidence="1 2">
    <name type="scientific">Cystobacter fuscus</name>
    <dbReference type="NCBI Taxonomy" id="43"/>
    <lineage>
        <taxon>Bacteria</taxon>
        <taxon>Pseudomonadati</taxon>
        <taxon>Myxococcota</taxon>
        <taxon>Myxococcia</taxon>
        <taxon>Myxococcales</taxon>
        <taxon>Cystobacterineae</taxon>
        <taxon>Archangiaceae</taxon>
        <taxon>Cystobacter</taxon>
    </lineage>
</organism>
<sequence length="98" mass="11100">MWLHPRSPITSLEAMISEDTDLRQLTADLKHLLPPGEPVGYLRGKAFMRDLLVNTKGFSQLEAEELIDTLELNGFLRFLGDPTERSMADAHWEISPHA</sequence>
<dbReference type="AlphaFoldDB" id="A0A250J206"/>
<accession>A0A250J206</accession>
<gene>
    <name evidence="1" type="ORF">CYFUS_002954</name>
</gene>